<dbReference type="Gene3D" id="3.40.1190.20">
    <property type="match status" value="1"/>
</dbReference>
<name>A0AAD9CVC6_PAPLA</name>
<accession>A0AAD9CVC6</accession>
<dbReference type="InterPro" id="IPR029056">
    <property type="entry name" value="Ribokinase-like"/>
</dbReference>
<dbReference type="Proteomes" id="UP001182556">
    <property type="component" value="Unassembled WGS sequence"/>
</dbReference>
<comment type="caution">
    <text evidence="2">The sequence shown here is derived from an EMBL/GenBank/DDBJ whole genome shotgun (WGS) entry which is preliminary data.</text>
</comment>
<evidence type="ECO:0000313" key="3">
    <source>
        <dbReference type="Proteomes" id="UP001182556"/>
    </source>
</evidence>
<protein>
    <submittedName>
        <fullName evidence="2">Ribokinase-like protein</fullName>
    </submittedName>
</protein>
<dbReference type="PANTHER" id="PTHR47098">
    <property type="entry name" value="PROTEIN MAK32"/>
    <property type="match status" value="1"/>
</dbReference>
<dbReference type="PANTHER" id="PTHR47098:SF2">
    <property type="entry name" value="PROTEIN MAK32"/>
    <property type="match status" value="1"/>
</dbReference>
<gene>
    <name evidence="2" type="ORF">DB88DRAFT_95968</name>
</gene>
<dbReference type="EMBL" id="JAODAN010000011">
    <property type="protein sequence ID" value="KAK1921278.1"/>
    <property type="molecule type" value="Genomic_DNA"/>
</dbReference>
<proteinExistence type="predicted"/>
<organism evidence="2 3">
    <name type="scientific">Papiliotrema laurentii</name>
    <name type="common">Cryptococcus laurentii</name>
    <dbReference type="NCBI Taxonomy" id="5418"/>
    <lineage>
        <taxon>Eukaryota</taxon>
        <taxon>Fungi</taxon>
        <taxon>Dikarya</taxon>
        <taxon>Basidiomycota</taxon>
        <taxon>Agaricomycotina</taxon>
        <taxon>Tremellomycetes</taxon>
        <taxon>Tremellales</taxon>
        <taxon>Rhynchogastremaceae</taxon>
        <taxon>Papiliotrema</taxon>
    </lineage>
</organism>
<keyword evidence="3" id="KW-1185">Reference proteome</keyword>
<evidence type="ECO:0000313" key="2">
    <source>
        <dbReference type="EMBL" id="KAK1921278.1"/>
    </source>
</evidence>
<reference evidence="2" key="1">
    <citation type="submission" date="2023-02" db="EMBL/GenBank/DDBJ databases">
        <title>Identification and recombinant expression of a fungal hydrolase from Papiliotrema laurentii that hydrolyzes apple cutin and clears colloidal polyester polyurethane.</title>
        <authorList>
            <consortium name="DOE Joint Genome Institute"/>
            <person name="Roman V.A."/>
            <person name="Bojanowski C."/>
            <person name="Crable B.R."/>
            <person name="Wagner D.N."/>
            <person name="Hung C.S."/>
            <person name="Nadeau L.J."/>
            <person name="Schratz L."/>
            <person name="Haridas S."/>
            <person name="Pangilinan J."/>
            <person name="Lipzen A."/>
            <person name="Na H."/>
            <person name="Yan M."/>
            <person name="Ng V."/>
            <person name="Grigoriev I.V."/>
            <person name="Spatafora J.W."/>
            <person name="Barlow D."/>
            <person name="Biffinger J."/>
            <person name="Kelley-Loughnane N."/>
            <person name="Varaljay V.A."/>
            <person name="Crookes-Goodson W.J."/>
        </authorList>
    </citation>
    <scope>NUCLEOTIDE SEQUENCE</scope>
    <source>
        <strain evidence="2">5307AH</strain>
    </source>
</reference>
<evidence type="ECO:0000259" key="1">
    <source>
        <dbReference type="Pfam" id="PF00294"/>
    </source>
</evidence>
<dbReference type="Pfam" id="PF00294">
    <property type="entry name" value="PfkB"/>
    <property type="match status" value="1"/>
</dbReference>
<dbReference type="AlphaFoldDB" id="A0AAD9CVC6"/>
<feature type="domain" description="Carbohydrate kinase PfkB" evidence="1">
    <location>
        <begin position="176"/>
        <end position="309"/>
    </location>
</feature>
<dbReference type="InterPro" id="IPR011611">
    <property type="entry name" value="PfkB_dom"/>
</dbReference>
<sequence>MFIIDHFRSAGSPEGDAEVQEAIGGGGVYAMTAARLFLPPANCGLIVDRGIDFPNRFARELEALGDEMMFYRSRQGDTTRALNSYSGSKIGEGKQMFEYLTERVKLSPKDLVLPPSPFASPCLPRIIHMVCTTQRAKEIIEEIQLIRNGGYEGVGSGWDPELVWEPLGDSCSPEGLRPILDILPHIAVFSPNLLEMQSILSQATSETPEAVVQAARHFEDLALSHIGRCHTAIIVRAGPLGSFTLSASWTGWVPAFWGADRQDQVADVTGGGNAWLGGFCAGLLLTNGNMRSASIYGGAAASFAIQQRGLPRLSLDGGTERWNDDNPWSRLRELAERVSRLADS</sequence>
<dbReference type="SUPFAM" id="SSF53613">
    <property type="entry name" value="Ribokinase-like"/>
    <property type="match status" value="1"/>
</dbReference>